<feature type="domain" description="MmyB-like transcription regulator ligand binding" evidence="1">
    <location>
        <begin position="60"/>
        <end position="111"/>
    </location>
</feature>
<dbReference type="Proteomes" id="UP000520767">
    <property type="component" value="Unassembled WGS sequence"/>
</dbReference>
<accession>A0A7W7VDF5</accession>
<evidence type="ECO:0000313" key="2">
    <source>
        <dbReference type="EMBL" id="MBB4906117.1"/>
    </source>
</evidence>
<evidence type="ECO:0000313" key="3">
    <source>
        <dbReference type="Proteomes" id="UP000520767"/>
    </source>
</evidence>
<protein>
    <recommendedName>
        <fullName evidence="1">MmyB-like transcription regulator ligand binding domain-containing protein</fullName>
    </recommendedName>
</protein>
<sequence length="117" mass="11897">MGSGVGEAGGQLAVGFGLGEEVVGLLFEGGHGVGAGGEAHRGLFEGSELDEGVGELGGIAAVALYSPIYADPARPANTARFVFLDPHATQFFRDYDKAANDTVALLRATLTTGTSRT</sequence>
<name>A0A7W7VDF5_9PSEU</name>
<gene>
    <name evidence="2" type="ORF">FHR82_002334</name>
</gene>
<keyword evidence="3" id="KW-1185">Reference proteome</keyword>
<comment type="caution">
    <text evidence="2">The sequence shown here is derived from an EMBL/GenBank/DDBJ whole genome shotgun (WGS) entry which is preliminary data.</text>
</comment>
<dbReference type="AlphaFoldDB" id="A0A7W7VDF5"/>
<dbReference type="Gene3D" id="3.30.450.180">
    <property type="match status" value="1"/>
</dbReference>
<dbReference type="InterPro" id="IPR041413">
    <property type="entry name" value="MLTR_LBD"/>
</dbReference>
<dbReference type="EMBL" id="JACHJQ010000002">
    <property type="protein sequence ID" value="MBB4906117.1"/>
    <property type="molecule type" value="Genomic_DNA"/>
</dbReference>
<organism evidence="2 3">
    <name type="scientific">Actinophytocola algeriensis</name>
    <dbReference type="NCBI Taxonomy" id="1768010"/>
    <lineage>
        <taxon>Bacteria</taxon>
        <taxon>Bacillati</taxon>
        <taxon>Actinomycetota</taxon>
        <taxon>Actinomycetes</taxon>
        <taxon>Pseudonocardiales</taxon>
        <taxon>Pseudonocardiaceae</taxon>
    </lineage>
</organism>
<reference evidence="2 3" key="1">
    <citation type="submission" date="2020-08" db="EMBL/GenBank/DDBJ databases">
        <title>Genomic Encyclopedia of Type Strains, Phase III (KMG-III): the genomes of soil and plant-associated and newly described type strains.</title>
        <authorList>
            <person name="Whitman W."/>
        </authorList>
    </citation>
    <scope>NUCLEOTIDE SEQUENCE [LARGE SCALE GENOMIC DNA]</scope>
    <source>
        <strain evidence="2 3">CECT 8960</strain>
    </source>
</reference>
<proteinExistence type="predicted"/>
<dbReference type="Pfam" id="PF17765">
    <property type="entry name" value="MLTR_LBD"/>
    <property type="match status" value="1"/>
</dbReference>
<evidence type="ECO:0000259" key="1">
    <source>
        <dbReference type="Pfam" id="PF17765"/>
    </source>
</evidence>